<proteinExistence type="predicted"/>
<accession>A0A8T0RKY6</accession>
<protein>
    <submittedName>
        <fullName evidence="1">Uncharacterized protein</fullName>
    </submittedName>
</protein>
<evidence type="ECO:0000313" key="1">
    <source>
        <dbReference type="EMBL" id="KAG2586891.1"/>
    </source>
</evidence>
<name>A0A8T0RKY6_PANVG</name>
<dbReference type="Proteomes" id="UP000823388">
    <property type="component" value="Chromosome 5N"/>
</dbReference>
<sequence length="168" mass="18856">MGATDAELDAIRSPPPHGHSTFDLIERARFHFDLFRGRHAMAGHFFALYGAHLGLLQGDPLWQTWEGHHATAIQNADGALQRLRFAAASCQALVDAYATARSFHPWSPAWIAWVSAWQSLALRATSGVTKVVFMVRLMRRPCFTNQIDACRKNLLVRKLVLVDEHVNL</sequence>
<dbReference type="EMBL" id="CM029046">
    <property type="protein sequence ID" value="KAG2586891.1"/>
    <property type="molecule type" value="Genomic_DNA"/>
</dbReference>
<keyword evidence="2" id="KW-1185">Reference proteome</keyword>
<dbReference type="AlphaFoldDB" id="A0A8T0RKY6"/>
<gene>
    <name evidence="1" type="ORF">PVAP13_5NG091062</name>
</gene>
<reference evidence="1" key="1">
    <citation type="submission" date="2020-05" db="EMBL/GenBank/DDBJ databases">
        <title>WGS assembly of Panicum virgatum.</title>
        <authorList>
            <person name="Lovell J.T."/>
            <person name="Jenkins J."/>
            <person name="Shu S."/>
            <person name="Juenger T.E."/>
            <person name="Schmutz J."/>
        </authorList>
    </citation>
    <scope>NUCLEOTIDE SEQUENCE</scope>
    <source>
        <strain evidence="1">AP13</strain>
    </source>
</reference>
<comment type="caution">
    <text evidence="1">The sequence shown here is derived from an EMBL/GenBank/DDBJ whole genome shotgun (WGS) entry which is preliminary data.</text>
</comment>
<organism evidence="1 2">
    <name type="scientific">Panicum virgatum</name>
    <name type="common">Blackwell switchgrass</name>
    <dbReference type="NCBI Taxonomy" id="38727"/>
    <lineage>
        <taxon>Eukaryota</taxon>
        <taxon>Viridiplantae</taxon>
        <taxon>Streptophyta</taxon>
        <taxon>Embryophyta</taxon>
        <taxon>Tracheophyta</taxon>
        <taxon>Spermatophyta</taxon>
        <taxon>Magnoliopsida</taxon>
        <taxon>Liliopsida</taxon>
        <taxon>Poales</taxon>
        <taxon>Poaceae</taxon>
        <taxon>PACMAD clade</taxon>
        <taxon>Panicoideae</taxon>
        <taxon>Panicodae</taxon>
        <taxon>Paniceae</taxon>
        <taxon>Panicinae</taxon>
        <taxon>Panicum</taxon>
        <taxon>Panicum sect. Hiantes</taxon>
    </lineage>
</organism>
<evidence type="ECO:0000313" key="2">
    <source>
        <dbReference type="Proteomes" id="UP000823388"/>
    </source>
</evidence>